<keyword evidence="3" id="KW-0393">Immunoglobulin domain</keyword>
<name>A0A5N5PIW4_PANHP</name>
<evidence type="ECO:0000256" key="1">
    <source>
        <dbReference type="ARBA" id="ARBA00004370"/>
    </source>
</evidence>
<evidence type="ECO:0000259" key="4">
    <source>
        <dbReference type="PROSITE" id="PS50835"/>
    </source>
</evidence>
<protein>
    <recommendedName>
        <fullName evidence="4">Ig-like domain-containing protein</fullName>
    </recommendedName>
</protein>
<comment type="caution">
    <text evidence="5">The sequence shown here is derived from an EMBL/GenBank/DDBJ whole genome shotgun (WGS) entry which is preliminary data.</text>
</comment>
<evidence type="ECO:0000256" key="2">
    <source>
        <dbReference type="ARBA" id="ARBA00023136"/>
    </source>
</evidence>
<proteinExistence type="predicted"/>
<dbReference type="SUPFAM" id="SSF48726">
    <property type="entry name" value="Immunoglobulin"/>
    <property type="match status" value="1"/>
</dbReference>
<accession>A0A5N5PIW4</accession>
<keyword evidence="6" id="KW-1185">Reference proteome</keyword>
<evidence type="ECO:0000313" key="6">
    <source>
        <dbReference type="Proteomes" id="UP000327468"/>
    </source>
</evidence>
<organism evidence="5 6">
    <name type="scientific">Pangasianodon hypophthalmus</name>
    <name type="common">Striped catfish</name>
    <name type="synonym">Helicophagus hypophthalmus</name>
    <dbReference type="NCBI Taxonomy" id="310915"/>
    <lineage>
        <taxon>Eukaryota</taxon>
        <taxon>Metazoa</taxon>
        <taxon>Chordata</taxon>
        <taxon>Craniata</taxon>
        <taxon>Vertebrata</taxon>
        <taxon>Euteleostomi</taxon>
        <taxon>Actinopterygii</taxon>
        <taxon>Neopterygii</taxon>
        <taxon>Teleostei</taxon>
        <taxon>Ostariophysi</taxon>
        <taxon>Siluriformes</taxon>
        <taxon>Pangasiidae</taxon>
        <taxon>Pangasianodon</taxon>
    </lineage>
</organism>
<dbReference type="InterPro" id="IPR013783">
    <property type="entry name" value="Ig-like_fold"/>
</dbReference>
<feature type="domain" description="Ig-like" evidence="4">
    <location>
        <begin position="24"/>
        <end position="98"/>
    </location>
</feature>
<dbReference type="InterPro" id="IPR007110">
    <property type="entry name" value="Ig-like_dom"/>
</dbReference>
<dbReference type="Gene3D" id="2.60.40.10">
    <property type="entry name" value="Immunoglobulins"/>
    <property type="match status" value="1"/>
</dbReference>
<dbReference type="InterPro" id="IPR036179">
    <property type="entry name" value="Ig-like_dom_sf"/>
</dbReference>
<dbReference type="Proteomes" id="UP000327468">
    <property type="component" value="Chromosome 4"/>
</dbReference>
<gene>
    <name evidence="5" type="ORF">PHYPO_G00191910</name>
</gene>
<keyword evidence="2" id="KW-0472">Membrane</keyword>
<dbReference type="GO" id="GO:0016020">
    <property type="term" value="C:membrane"/>
    <property type="evidence" value="ECO:0007669"/>
    <property type="project" value="UniProtKB-SubCell"/>
</dbReference>
<dbReference type="InterPro" id="IPR053896">
    <property type="entry name" value="BTN3A2-like_Ig-C"/>
</dbReference>
<dbReference type="PROSITE" id="PS50835">
    <property type="entry name" value="IG_LIKE"/>
    <property type="match status" value="1"/>
</dbReference>
<evidence type="ECO:0000313" key="5">
    <source>
        <dbReference type="EMBL" id="KAB5579158.1"/>
    </source>
</evidence>
<sequence>MWNKAILGSHSVIMMESCDNSGGINLVCESRGWKPEPEVLWLDREGATLPAEDTQIHRDTEGFSVKCRITVYDHSASNRFYCRLQQKHHMMEAEVIINKRGRQHWNRRD</sequence>
<comment type="subcellular location">
    <subcellularLocation>
        <location evidence="1">Membrane</location>
    </subcellularLocation>
</comment>
<dbReference type="AlphaFoldDB" id="A0A5N5PIW4"/>
<dbReference type="Pfam" id="PF22705">
    <property type="entry name" value="C2-set_3"/>
    <property type="match status" value="1"/>
</dbReference>
<evidence type="ECO:0000256" key="3">
    <source>
        <dbReference type="ARBA" id="ARBA00023319"/>
    </source>
</evidence>
<reference evidence="5 6" key="1">
    <citation type="submission" date="2019-06" db="EMBL/GenBank/DDBJ databases">
        <title>A chromosome-scale genome assembly of the striped catfish, Pangasianodon hypophthalmus.</title>
        <authorList>
            <person name="Wen M."/>
            <person name="Zahm M."/>
            <person name="Roques C."/>
            <person name="Cabau C."/>
            <person name="Klopp C."/>
            <person name="Donnadieu C."/>
            <person name="Jouanno E."/>
            <person name="Avarre J.-C."/>
            <person name="Campet M."/>
            <person name="Ha T.T.T."/>
            <person name="Dugue R."/>
            <person name="Lampietro C."/>
            <person name="Louis A."/>
            <person name="Herpin A."/>
            <person name="Echchiki A."/>
            <person name="Berthelot C."/>
            <person name="Parey E."/>
            <person name="Roest-Crollius H."/>
            <person name="Braasch I."/>
            <person name="Postlethwait J."/>
            <person name="Bobe J."/>
            <person name="Montfort J."/>
            <person name="Bouchez O."/>
            <person name="Begum T."/>
            <person name="Schartl M."/>
            <person name="Guiguen Y."/>
        </authorList>
    </citation>
    <scope>NUCLEOTIDE SEQUENCE [LARGE SCALE GENOMIC DNA]</scope>
    <source>
        <strain evidence="5 6">Indonesia</strain>
        <tissue evidence="5">Blood</tissue>
    </source>
</reference>
<dbReference type="EMBL" id="VFJC01000005">
    <property type="protein sequence ID" value="KAB5579158.1"/>
    <property type="molecule type" value="Genomic_DNA"/>
</dbReference>